<evidence type="ECO:0000256" key="4">
    <source>
        <dbReference type="ARBA" id="ARBA00022771"/>
    </source>
</evidence>
<comment type="subcellular location">
    <subcellularLocation>
        <location evidence="1">Nucleus</location>
    </subcellularLocation>
</comment>
<dbReference type="InterPro" id="IPR003656">
    <property type="entry name" value="Znf_BED"/>
</dbReference>
<proteinExistence type="predicted"/>
<dbReference type="Proteomes" id="UP001227230">
    <property type="component" value="Chromosome 16"/>
</dbReference>
<evidence type="ECO:0000313" key="12">
    <source>
        <dbReference type="EMBL" id="WKA07196.1"/>
    </source>
</evidence>
<evidence type="ECO:0000256" key="7">
    <source>
        <dbReference type="ARBA" id="ARBA00023125"/>
    </source>
</evidence>
<evidence type="ECO:0000256" key="3">
    <source>
        <dbReference type="ARBA" id="ARBA00022723"/>
    </source>
</evidence>
<keyword evidence="8" id="KW-0804">Transcription</keyword>
<dbReference type="InterPro" id="IPR008906">
    <property type="entry name" value="HATC_C_dom"/>
</dbReference>
<dbReference type="PANTHER" id="PTHR46481:SF10">
    <property type="entry name" value="ZINC FINGER BED DOMAIN-CONTAINING PROTEIN 39"/>
    <property type="match status" value="1"/>
</dbReference>
<dbReference type="SUPFAM" id="SSF57667">
    <property type="entry name" value="beta-beta-alpha zinc fingers"/>
    <property type="match status" value="1"/>
</dbReference>
<dbReference type="PANTHER" id="PTHR46481">
    <property type="entry name" value="ZINC FINGER BED DOMAIN-CONTAINING PROTEIN 4"/>
    <property type="match status" value="1"/>
</dbReference>
<keyword evidence="6" id="KW-0805">Transcription regulation</keyword>
<evidence type="ECO:0000256" key="9">
    <source>
        <dbReference type="ARBA" id="ARBA00023242"/>
    </source>
</evidence>
<keyword evidence="4 10" id="KW-0863">Zinc-finger</keyword>
<feature type="domain" description="BED-type" evidence="11">
    <location>
        <begin position="19"/>
        <end position="82"/>
    </location>
</feature>
<dbReference type="InterPro" id="IPR025525">
    <property type="entry name" value="hAT-like_transposase_RNase-H"/>
</dbReference>
<evidence type="ECO:0000256" key="8">
    <source>
        <dbReference type="ARBA" id="ARBA00023163"/>
    </source>
</evidence>
<dbReference type="Pfam" id="PF14372">
    <property type="entry name" value="hAT-like_RNase-H"/>
    <property type="match status" value="1"/>
</dbReference>
<evidence type="ECO:0000256" key="2">
    <source>
        <dbReference type="ARBA" id="ARBA00011738"/>
    </source>
</evidence>
<accession>A0ABY9DK14</accession>
<name>A0ABY9DK14_VITVI</name>
<keyword evidence="7" id="KW-0238">DNA-binding</keyword>
<evidence type="ECO:0000259" key="11">
    <source>
        <dbReference type="PROSITE" id="PS50808"/>
    </source>
</evidence>
<comment type="subunit">
    <text evidence="2">Homodimer.</text>
</comment>
<dbReference type="InterPro" id="IPR012337">
    <property type="entry name" value="RNaseH-like_sf"/>
</dbReference>
<dbReference type="SUPFAM" id="SSF53098">
    <property type="entry name" value="Ribonuclease H-like"/>
    <property type="match status" value="1"/>
</dbReference>
<evidence type="ECO:0000256" key="6">
    <source>
        <dbReference type="ARBA" id="ARBA00023015"/>
    </source>
</evidence>
<dbReference type="InterPro" id="IPR052035">
    <property type="entry name" value="ZnF_BED_domain_contain"/>
</dbReference>
<dbReference type="PROSITE" id="PS50808">
    <property type="entry name" value="ZF_BED"/>
    <property type="match status" value="1"/>
</dbReference>
<protein>
    <recommendedName>
        <fullName evidence="11">BED-type domain-containing protein</fullName>
    </recommendedName>
</protein>
<dbReference type="InterPro" id="IPR036236">
    <property type="entry name" value="Znf_C2H2_sf"/>
</dbReference>
<keyword evidence="3" id="KW-0479">Metal-binding</keyword>
<sequence>MTTSASSSSPCDEISSNKKFTSNIWNFFDRVEIILENNKKEIKAKCKICNKFLTGGSNAGTSHLKRHHENCKTKNNVDIRNYMQLGKNESGNLKTFSYDESNCREEMIDYIIRAEQPFNMMETHDFVGTIQRGINPQFKGWSGNTVKRDIMKKIYTQKEILKFFFANFEGNICLTSDIWTSLTHTGFLCITAHYIDNEWKLNKRIISFKLINAPHSGKNIAALINEEIINLGLRDKILTVTLDNAANNDAAINRLKLYWQVKDDHAKIFHVRCCAHILNLIVKDGLKNVDDTLEKIRGIAYSINSSQAKHELFFDCCKMLNMKRKNINLDMAIRWNSTYKLLQNITKYRKVVELYEIQLLNNDCDADIDALSDYDWHVADLLRDLFENFDTSTNIFCGVYYPTSNRVIMQITNIFIVLQKYLSFEIFNDTIFAMIEKFRKYWGEIPLIFYIALIVDPRLKFEALDEWLTIIYFNDQIKIEEIKNEINSLLYNLYNYYKEKYGNDINTNKLPPTSTNSSSFYKGALEMLKSRKKTTNSSPNNTSDLDKYLNTDIIPFEDQEDFDILIWWKSHQHKYPVLSIIARDVLTVPVSTVASEAAFSAGGRVISKKRCNLAPDVIEAGICVKDWEIAEKRMYDSIRETEMLVDMESLKLSRSSWMHDSSPSPPENND</sequence>
<reference evidence="12 13" key="1">
    <citation type="journal article" date="2023" name="Hortic Res">
        <title>The complete reference genome for grapevine (Vitis vinifera L.) genetics and breeding.</title>
        <authorList>
            <person name="Shi X."/>
            <person name="Cao S."/>
            <person name="Wang X."/>
            <person name="Huang S."/>
            <person name="Wang Y."/>
            <person name="Liu Z."/>
            <person name="Liu W."/>
            <person name="Leng X."/>
            <person name="Peng Y."/>
            <person name="Wang N."/>
            <person name="Wang Y."/>
            <person name="Ma Z."/>
            <person name="Xu X."/>
            <person name="Zhang F."/>
            <person name="Xue H."/>
            <person name="Zhong H."/>
            <person name="Wang Y."/>
            <person name="Zhang K."/>
            <person name="Velt A."/>
            <person name="Avia K."/>
            <person name="Holtgrawe D."/>
            <person name="Grimplet J."/>
            <person name="Matus J.T."/>
            <person name="Ware D."/>
            <person name="Wu X."/>
            <person name="Wang H."/>
            <person name="Liu C."/>
            <person name="Fang Y."/>
            <person name="Rustenholz C."/>
            <person name="Cheng Z."/>
            <person name="Xiao H."/>
            <person name="Zhou Y."/>
        </authorList>
    </citation>
    <scope>NUCLEOTIDE SEQUENCE [LARGE SCALE GENOMIC DNA]</scope>
    <source>
        <strain evidence="13">cv. Pinot noir / PN40024</strain>
        <tissue evidence="12">Leaf</tissue>
    </source>
</reference>
<evidence type="ECO:0000313" key="13">
    <source>
        <dbReference type="Proteomes" id="UP001227230"/>
    </source>
</evidence>
<organism evidence="12 13">
    <name type="scientific">Vitis vinifera</name>
    <name type="common">Grape</name>
    <dbReference type="NCBI Taxonomy" id="29760"/>
    <lineage>
        <taxon>Eukaryota</taxon>
        <taxon>Viridiplantae</taxon>
        <taxon>Streptophyta</taxon>
        <taxon>Embryophyta</taxon>
        <taxon>Tracheophyta</taxon>
        <taxon>Spermatophyta</taxon>
        <taxon>Magnoliopsida</taxon>
        <taxon>eudicotyledons</taxon>
        <taxon>Gunneridae</taxon>
        <taxon>Pentapetalae</taxon>
        <taxon>rosids</taxon>
        <taxon>Vitales</taxon>
        <taxon>Vitaceae</taxon>
        <taxon>Viteae</taxon>
        <taxon>Vitis</taxon>
    </lineage>
</organism>
<evidence type="ECO:0000256" key="5">
    <source>
        <dbReference type="ARBA" id="ARBA00022833"/>
    </source>
</evidence>
<keyword evidence="5" id="KW-0862">Zinc</keyword>
<dbReference type="EMBL" id="CP126663">
    <property type="protein sequence ID" value="WKA07196.1"/>
    <property type="molecule type" value="Genomic_DNA"/>
</dbReference>
<gene>
    <name evidence="12" type="ORF">VitviT2T_025051</name>
</gene>
<keyword evidence="13" id="KW-1185">Reference proteome</keyword>
<evidence type="ECO:0000256" key="1">
    <source>
        <dbReference type="ARBA" id="ARBA00004123"/>
    </source>
</evidence>
<dbReference type="Pfam" id="PF02892">
    <property type="entry name" value="zf-BED"/>
    <property type="match status" value="1"/>
</dbReference>
<evidence type="ECO:0000256" key="10">
    <source>
        <dbReference type="PROSITE-ProRule" id="PRU00027"/>
    </source>
</evidence>
<dbReference type="SMART" id="SM00614">
    <property type="entry name" value="ZnF_BED"/>
    <property type="match status" value="1"/>
</dbReference>
<keyword evidence="9" id="KW-0539">Nucleus</keyword>
<dbReference type="Pfam" id="PF05699">
    <property type="entry name" value="Dimer_Tnp_hAT"/>
    <property type="match status" value="1"/>
</dbReference>